<protein>
    <submittedName>
        <fullName evidence="1">Uncharacterized protein</fullName>
    </submittedName>
</protein>
<organism evidence="1">
    <name type="scientific">hydrothermal vent metagenome</name>
    <dbReference type="NCBI Taxonomy" id="652676"/>
    <lineage>
        <taxon>unclassified sequences</taxon>
        <taxon>metagenomes</taxon>
        <taxon>ecological metagenomes</taxon>
    </lineage>
</organism>
<dbReference type="AlphaFoldDB" id="A0A1W1DSM3"/>
<evidence type="ECO:0000313" key="1">
    <source>
        <dbReference type="EMBL" id="SFV84517.1"/>
    </source>
</evidence>
<gene>
    <name evidence="1" type="ORF">MNB_SUP05-9-88</name>
</gene>
<accession>A0A1W1DSM3</accession>
<proteinExistence type="predicted"/>
<dbReference type="EMBL" id="FPHX01000096">
    <property type="protein sequence ID" value="SFV84517.1"/>
    <property type="molecule type" value="Genomic_DNA"/>
</dbReference>
<reference evidence="1" key="1">
    <citation type="submission" date="2016-10" db="EMBL/GenBank/DDBJ databases">
        <authorList>
            <person name="de Groot N.N."/>
        </authorList>
    </citation>
    <scope>NUCLEOTIDE SEQUENCE</scope>
</reference>
<name>A0A1W1DSM3_9ZZZZ</name>
<sequence>MNKSVVFHWIFTPFQKFGKFSQLRGGDFLVRPKGRPRKVSKKEFNAKNNLNRPNLVHWFF</sequence>